<reference evidence="2" key="1">
    <citation type="submission" date="2021-07" db="EMBL/GenBank/DDBJ databases">
        <authorList>
            <person name="Durling M."/>
        </authorList>
    </citation>
    <scope>NUCLEOTIDE SEQUENCE</scope>
</reference>
<dbReference type="EMBL" id="CAJVRM010000702">
    <property type="protein sequence ID" value="CAG8982981.1"/>
    <property type="molecule type" value="Genomic_DNA"/>
</dbReference>
<feature type="region of interest" description="Disordered" evidence="1">
    <location>
        <begin position="187"/>
        <end position="212"/>
    </location>
</feature>
<evidence type="ECO:0000313" key="2">
    <source>
        <dbReference type="EMBL" id="CAG8982981.1"/>
    </source>
</evidence>
<accession>A0A9N9QCZ9</accession>
<evidence type="ECO:0000256" key="1">
    <source>
        <dbReference type="SAM" id="MobiDB-lite"/>
    </source>
</evidence>
<feature type="region of interest" description="Disordered" evidence="1">
    <location>
        <begin position="65"/>
        <end position="121"/>
    </location>
</feature>
<dbReference type="Proteomes" id="UP000701801">
    <property type="component" value="Unassembled WGS sequence"/>
</dbReference>
<proteinExistence type="predicted"/>
<dbReference type="AlphaFoldDB" id="A0A9N9QCZ9"/>
<keyword evidence="3" id="KW-1185">Reference proteome</keyword>
<feature type="compositionally biased region" description="Acidic residues" evidence="1">
    <location>
        <begin position="108"/>
        <end position="121"/>
    </location>
</feature>
<organism evidence="2 3">
    <name type="scientific">Hymenoscyphus albidus</name>
    <dbReference type="NCBI Taxonomy" id="595503"/>
    <lineage>
        <taxon>Eukaryota</taxon>
        <taxon>Fungi</taxon>
        <taxon>Dikarya</taxon>
        <taxon>Ascomycota</taxon>
        <taxon>Pezizomycotina</taxon>
        <taxon>Leotiomycetes</taxon>
        <taxon>Helotiales</taxon>
        <taxon>Helotiaceae</taxon>
        <taxon>Hymenoscyphus</taxon>
    </lineage>
</organism>
<evidence type="ECO:0000313" key="3">
    <source>
        <dbReference type="Proteomes" id="UP000701801"/>
    </source>
</evidence>
<feature type="compositionally biased region" description="Basic and acidic residues" evidence="1">
    <location>
        <begin position="203"/>
        <end position="212"/>
    </location>
</feature>
<feature type="compositionally biased region" description="Pro residues" evidence="1">
    <location>
        <begin position="83"/>
        <end position="92"/>
    </location>
</feature>
<comment type="caution">
    <text evidence="2">The sequence shown here is derived from an EMBL/GenBank/DDBJ whole genome shotgun (WGS) entry which is preliminary data.</text>
</comment>
<protein>
    <submittedName>
        <fullName evidence="2">Uncharacterized protein</fullName>
    </submittedName>
</protein>
<name>A0A9N9QCZ9_9HELO</name>
<sequence>MTSNQRTQGVAGVDHGLYEQGTVEPALDGGVAGRTLQGREVAVESAQMKRPSFDQNDMNWDEVPFITNQFPEPPTIQGRQFAPRPPPVPTEPSPRDPGQERVVTGYGSDEDAETVSDEPDEALSLRLVREGGVILDRTPIIVDSDEDVPLDIFSNHLVVDGAPFAIRGDGAGGAGDDISMAGTEVEDTRAGELRVPGSFQRGGSDKGRASTA</sequence>
<gene>
    <name evidence="2" type="ORF">HYALB_00003560</name>
</gene>